<dbReference type="SMART" id="SM00020">
    <property type="entry name" value="Tryp_SPc"/>
    <property type="match status" value="1"/>
</dbReference>
<evidence type="ECO:0000256" key="7">
    <source>
        <dbReference type="RuleBase" id="RU363034"/>
    </source>
</evidence>
<feature type="transmembrane region" description="Helical" evidence="9">
    <location>
        <begin position="438"/>
        <end position="456"/>
    </location>
</feature>
<evidence type="ECO:0000256" key="10">
    <source>
        <dbReference type="SAM" id="SignalP"/>
    </source>
</evidence>
<dbReference type="InterPro" id="IPR001314">
    <property type="entry name" value="Peptidase_S1A"/>
</dbReference>
<dbReference type="Gene3D" id="2.60.40.3440">
    <property type="match status" value="1"/>
</dbReference>
<keyword evidence="14" id="KW-1185">Reference proteome</keyword>
<keyword evidence="4 10" id="KW-0732">Signal</keyword>
<dbReference type="InterPro" id="IPR001254">
    <property type="entry name" value="Trypsin_dom"/>
</dbReference>
<dbReference type="FunFam" id="2.40.10.10:FF:000002">
    <property type="entry name" value="Transmembrane protease serine"/>
    <property type="match status" value="1"/>
</dbReference>
<keyword evidence="7" id="KW-0720">Serine protease</keyword>
<dbReference type="PROSITE" id="PS00135">
    <property type="entry name" value="TRYPSIN_SER"/>
    <property type="match status" value="1"/>
</dbReference>
<comment type="caution">
    <text evidence="13">The sequence shown here is derived from an EMBL/GenBank/DDBJ whole genome shotgun (WGS) entry which is preliminary data.</text>
</comment>
<comment type="similarity">
    <text evidence="1">Belongs to the peptidase S1 family.</text>
</comment>
<dbReference type="PROSITE" id="PS00134">
    <property type="entry name" value="TRYPSIN_HIS"/>
    <property type="match status" value="1"/>
</dbReference>
<dbReference type="InterPro" id="IPR043504">
    <property type="entry name" value="Peptidase_S1_PA_chymotrypsin"/>
</dbReference>
<dbReference type="PROSITE" id="PS50847">
    <property type="entry name" value="GRAM_POS_ANCHORING"/>
    <property type="match status" value="1"/>
</dbReference>
<dbReference type="Proteomes" id="UP000295621">
    <property type="component" value="Unassembled WGS sequence"/>
</dbReference>
<dbReference type="AlphaFoldDB" id="A0A4R4RC33"/>
<sequence>MATFLRSRARLAGALVAAVVTGATAIGTAGVASAAEEIPQESLIVENHSDKLEIEPRIVGGQPAEEGEYPFIAYLTIDTPEGTFACGGSLYAADTILTAAHCVNGTGPADNITAHFGSVDLASGDIVEYTSEYVYSGNISGIPNDWALVKLTEDVEGIDPVDVVTDDSLDGGTAIGDEDDPAFTVIGWGDLADGANAGSQFLQEVRVPAVSDDDCAAAYGADFTADAELCAGDLENGGVDSCQGDSGGPLLANTGTDVAPEYTQVGVVSWGNGCALEGFPGIYTQLSNFADKIAAVSNGENTPAEVADVTIETTAGTPVEITLTADDAEGDDVSFKVSEPGSGTLTTDDETLATLVYTPAEGFTGEDSFLYLANDGSTDGIPATVTITVSDAPEPTPTPTDTPTEDPGDDDGNDDGDDNGEGGDGEELPDTGSSTTTMIGLALLLAAGGAGVAFAARRRTAGSNV</sequence>
<dbReference type="Pfam" id="PF00746">
    <property type="entry name" value="Gram_pos_anchor"/>
    <property type="match status" value="1"/>
</dbReference>
<dbReference type="PANTHER" id="PTHR24276">
    <property type="entry name" value="POLYSERASE-RELATED"/>
    <property type="match status" value="1"/>
</dbReference>
<protein>
    <submittedName>
        <fullName evidence="13">Serine protease</fullName>
    </submittedName>
</protein>
<evidence type="ECO:0000256" key="8">
    <source>
        <dbReference type="SAM" id="MobiDB-lite"/>
    </source>
</evidence>
<dbReference type="SUPFAM" id="SSF50494">
    <property type="entry name" value="Trypsin-like serine proteases"/>
    <property type="match status" value="1"/>
</dbReference>
<dbReference type="OrthoDB" id="1496095at2"/>
<evidence type="ECO:0000259" key="12">
    <source>
        <dbReference type="PROSITE" id="PS50847"/>
    </source>
</evidence>
<gene>
    <name evidence="13" type="ORF">E1212_26380</name>
</gene>
<accession>A0A4R4RC33</accession>
<evidence type="ECO:0000256" key="5">
    <source>
        <dbReference type="ARBA" id="ARBA00023088"/>
    </source>
</evidence>
<evidence type="ECO:0000313" key="13">
    <source>
        <dbReference type="EMBL" id="TDC46657.1"/>
    </source>
</evidence>
<proteinExistence type="inferred from homology"/>
<dbReference type="EMBL" id="SMKL01000092">
    <property type="protein sequence ID" value="TDC46657.1"/>
    <property type="molecule type" value="Genomic_DNA"/>
</dbReference>
<dbReference type="Gene3D" id="2.40.10.10">
    <property type="entry name" value="Trypsin-like serine proteases"/>
    <property type="match status" value="2"/>
</dbReference>
<keyword evidence="5" id="KW-0572">Peptidoglycan-anchor</keyword>
<keyword evidence="6" id="KW-1015">Disulfide bond</keyword>
<keyword evidence="3" id="KW-0964">Secreted</keyword>
<dbReference type="GO" id="GO:0006508">
    <property type="term" value="P:proteolysis"/>
    <property type="evidence" value="ECO:0007669"/>
    <property type="project" value="UniProtKB-KW"/>
</dbReference>
<dbReference type="InterPro" id="IPR019931">
    <property type="entry name" value="LPXTG_anchor"/>
</dbReference>
<keyword evidence="7 13" id="KW-0645">Protease</keyword>
<feature type="signal peptide" evidence="10">
    <location>
        <begin position="1"/>
        <end position="34"/>
    </location>
</feature>
<feature type="compositionally biased region" description="Acidic residues" evidence="8">
    <location>
        <begin position="403"/>
        <end position="429"/>
    </location>
</feature>
<dbReference type="RefSeq" id="WP_131988053.1">
    <property type="nucleotide sequence ID" value="NZ_SMKL01000092.1"/>
</dbReference>
<feature type="domain" description="Peptidase S1" evidence="11">
    <location>
        <begin position="58"/>
        <end position="298"/>
    </location>
</feature>
<evidence type="ECO:0000259" key="11">
    <source>
        <dbReference type="PROSITE" id="PS50240"/>
    </source>
</evidence>
<dbReference type="InterPro" id="IPR018114">
    <property type="entry name" value="TRYPSIN_HIS"/>
</dbReference>
<evidence type="ECO:0000256" key="3">
    <source>
        <dbReference type="ARBA" id="ARBA00022525"/>
    </source>
</evidence>
<dbReference type="PRINTS" id="PR00722">
    <property type="entry name" value="CHYMOTRYPSIN"/>
</dbReference>
<feature type="region of interest" description="Disordered" evidence="8">
    <location>
        <begin position="388"/>
        <end position="435"/>
    </location>
</feature>
<dbReference type="Pfam" id="PF00089">
    <property type="entry name" value="Trypsin"/>
    <property type="match status" value="1"/>
</dbReference>
<reference evidence="13 14" key="1">
    <citation type="submission" date="2019-02" db="EMBL/GenBank/DDBJ databases">
        <title>Draft genome sequences of novel Actinobacteria.</title>
        <authorList>
            <person name="Sahin N."/>
            <person name="Ay H."/>
            <person name="Saygin H."/>
        </authorList>
    </citation>
    <scope>NUCLEOTIDE SEQUENCE [LARGE SCALE GENOMIC DNA]</scope>
    <source>
        <strain evidence="13 14">KC603</strain>
    </source>
</reference>
<dbReference type="Pfam" id="PF17963">
    <property type="entry name" value="Big_9"/>
    <property type="match status" value="1"/>
</dbReference>
<dbReference type="CDD" id="cd00190">
    <property type="entry name" value="Tryp_SPc"/>
    <property type="match status" value="1"/>
</dbReference>
<evidence type="ECO:0000256" key="1">
    <source>
        <dbReference type="ARBA" id="ARBA00007664"/>
    </source>
</evidence>
<dbReference type="InterPro" id="IPR009003">
    <property type="entry name" value="Peptidase_S1_PA"/>
</dbReference>
<keyword evidence="9" id="KW-0812">Transmembrane</keyword>
<dbReference type="NCBIfam" id="TIGR01167">
    <property type="entry name" value="LPXTG_anchor"/>
    <property type="match status" value="1"/>
</dbReference>
<feature type="chain" id="PRO_5020317303" evidence="10">
    <location>
        <begin position="35"/>
        <end position="465"/>
    </location>
</feature>
<keyword evidence="2" id="KW-0134">Cell wall</keyword>
<dbReference type="InterPro" id="IPR033116">
    <property type="entry name" value="TRYPSIN_SER"/>
</dbReference>
<evidence type="ECO:0000256" key="6">
    <source>
        <dbReference type="ARBA" id="ARBA00023157"/>
    </source>
</evidence>
<evidence type="ECO:0000256" key="4">
    <source>
        <dbReference type="ARBA" id="ARBA00022729"/>
    </source>
</evidence>
<evidence type="ECO:0000313" key="14">
    <source>
        <dbReference type="Proteomes" id="UP000295621"/>
    </source>
</evidence>
<keyword evidence="9" id="KW-1133">Transmembrane helix</keyword>
<dbReference type="PROSITE" id="PS50240">
    <property type="entry name" value="TRYPSIN_DOM"/>
    <property type="match status" value="1"/>
</dbReference>
<name>A0A4R4RC33_9ACTN</name>
<evidence type="ECO:0000256" key="2">
    <source>
        <dbReference type="ARBA" id="ARBA00022512"/>
    </source>
</evidence>
<dbReference type="GO" id="GO:0004252">
    <property type="term" value="F:serine-type endopeptidase activity"/>
    <property type="evidence" value="ECO:0007669"/>
    <property type="project" value="InterPro"/>
</dbReference>
<dbReference type="InterPro" id="IPR050430">
    <property type="entry name" value="Peptidase_S1"/>
</dbReference>
<keyword evidence="7" id="KW-0378">Hydrolase</keyword>
<organism evidence="13 14">
    <name type="scientific">Jiangella ureilytica</name>
    <dbReference type="NCBI Taxonomy" id="2530374"/>
    <lineage>
        <taxon>Bacteria</taxon>
        <taxon>Bacillati</taxon>
        <taxon>Actinomycetota</taxon>
        <taxon>Actinomycetes</taxon>
        <taxon>Jiangellales</taxon>
        <taxon>Jiangellaceae</taxon>
        <taxon>Jiangella</taxon>
    </lineage>
</organism>
<feature type="domain" description="Gram-positive cocci surface proteins LPxTG" evidence="12">
    <location>
        <begin position="428"/>
        <end position="465"/>
    </location>
</feature>
<dbReference type="PANTHER" id="PTHR24276:SF98">
    <property type="entry name" value="FI18310P1-RELATED"/>
    <property type="match status" value="1"/>
</dbReference>
<keyword evidence="9" id="KW-0472">Membrane</keyword>
<evidence type="ECO:0000256" key="9">
    <source>
        <dbReference type="SAM" id="Phobius"/>
    </source>
</evidence>